<dbReference type="Proteomes" id="UP000005631">
    <property type="component" value="Chromosome"/>
</dbReference>
<dbReference type="STRING" id="926562.Oweho_0635"/>
<dbReference type="RefSeq" id="WP_014201010.1">
    <property type="nucleotide sequence ID" value="NC_016599.1"/>
</dbReference>
<dbReference type="eggNOG" id="COG3595">
    <property type="taxonomic scope" value="Bacteria"/>
</dbReference>
<feature type="signal peptide" evidence="1">
    <location>
        <begin position="1"/>
        <end position="19"/>
    </location>
</feature>
<evidence type="ECO:0000313" key="3">
    <source>
        <dbReference type="EMBL" id="AEV31649.1"/>
    </source>
</evidence>
<evidence type="ECO:0000313" key="4">
    <source>
        <dbReference type="Proteomes" id="UP000005631"/>
    </source>
</evidence>
<keyword evidence="4" id="KW-1185">Reference proteome</keyword>
<name>G8R0X8_OWEHD</name>
<dbReference type="Pfam" id="PF10988">
    <property type="entry name" value="DUF2807"/>
    <property type="match status" value="1"/>
</dbReference>
<dbReference type="PROSITE" id="PS51257">
    <property type="entry name" value="PROKAR_LIPOPROTEIN"/>
    <property type="match status" value="1"/>
</dbReference>
<proteinExistence type="predicted"/>
<sequence>MKKFIVFAALALISQACVTGVEGNGIVKKETREAAPFDKIEVDGAFDIFIRPGNYSAVTVNTDENLLEYIETYVKGGELHISSTKKLGHYEKLEIYLTMNEFNGADLSGACEIQSSGLLTGKNVELDFSGAVEVDLEIECSDLDADMSGACELSLKGKAKTASFEISGAGEVNAEDFETEECRIDMSGAGEAKVFVTKKLDIDISGAAEIYYKGNPGEINRSVSGAATIKPL</sequence>
<keyword evidence="1" id="KW-0732">Signal</keyword>
<dbReference type="KEGG" id="oho:Oweho_0635"/>
<dbReference type="Gene3D" id="2.160.20.120">
    <property type="match status" value="1"/>
</dbReference>
<feature type="chain" id="PRO_5003515335" description="Putative auto-transporter adhesin head GIN domain-containing protein" evidence="1">
    <location>
        <begin position="20"/>
        <end position="232"/>
    </location>
</feature>
<dbReference type="PANTHER" id="PTHR39200">
    <property type="entry name" value="HYPOTHETICAL EXPORTED PROTEIN"/>
    <property type="match status" value="1"/>
</dbReference>
<evidence type="ECO:0000256" key="1">
    <source>
        <dbReference type="SAM" id="SignalP"/>
    </source>
</evidence>
<protein>
    <recommendedName>
        <fullName evidence="2">Putative auto-transporter adhesin head GIN domain-containing protein</fullName>
    </recommendedName>
</protein>
<accession>G8R0X8</accession>
<gene>
    <name evidence="3" type="ordered locus">Oweho_0635</name>
</gene>
<dbReference type="AlphaFoldDB" id="G8R0X8"/>
<dbReference type="HOGENOM" id="CLU_072746_4_2_10"/>
<dbReference type="InterPro" id="IPR021255">
    <property type="entry name" value="DUF2807"/>
</dbReference>
<dbReference type="OrthoDB" id="5585143at2"/>
<evidence type="ECO:0000259" key="2">
    <source>
        <dbReference type="Pfam" id="PF10988"/>
    </source>
</evidence>
<dbReference type="PANTHER" id="PTHR39200:SF1">
    <property type="entry name" value="AUTO-TRANSPORTER ADHESIN HEAD GIN DOMAIN-CONTAINING PROTEIN-RELATED"/>
    <property type="match status" value="1"/>
</dbReference>
<reference evidence="3 4" key="1">
    <citation type="journal article" date="2012" name="Stand. Genomic Sci.">
        <title>Genome sequence of the orange-pigmented seawater bacterium Owenweeksia hongkongensis type strain (UST20020801(T)).</title>
        <authorList>
            <person name="Riedel T."/>
            <person name="Held B."/>
            <person name="Nolan M."/>
            <person name="Lucas S."/>
            <person name="Lapidus A."/>
            <person name="Tice H."/>
            <person name="Del Rio T.G."/>
            <person name="Cheng J.F."/>
            <person name="Han C."/>
            <person name="Tapia R."/>
            <person name="Goodwin L.A."/>
            <person name="Pitluck S."/>
            <person name="Liolios K."/>
            <person name="Mavromatis K."/>
            <person name="Pagani I."/>
            <person name="Ivanova N."/>
            <person name="Mikhailova N."/>
            <person name="Pati A."/>
            <person name="Chen A."/>
            <person name="Palaniappan K."/>
            <person name="Rohde M."/>
            <person name="Tindall B.J."/>
            <person name="Detter J.C."/>
            <person name="Goker M."/>
            <person name="Woyke T."/>
            <person name="Bristow J."/>
            <person name="Eisen J.A."/>
            <person name="Markowitz V."/>
            <person name="Hugenholtz P."/>
            <person name="Klenk H.P."/>
            <person name="Kyrpides N.C."/>
        </authorList>
    </citation>
    <scope>NUCLEOTIDE SEQUENCE</scope>
    <source>
        <strain evidence="4">DSM 17368 / JCM 12287 / NRRL B-23963</strain>
    </source>
</reference>
<feature type="domain" description="Putative auto-transporter adhesin head GIN" evidence="2">
    <location>
        <begin position="36"/>
        <end position="216"/>
    </location>
</feature>
<dbReference type="EMBL" id="CP003156">
    <property type="protein sequence ID" value="AEV31649.1"/>
    <property type="molecule type" value="Genomic_DNA"/>
</dbReference>
<organism evidence="3 4">
    <name type="scientific">Owenweeksia hongkongensis (strain DSM 17368 / CIP 108786 / JCM 12287 / NRRL B-23963 / UST20020801)</name>
    <dbReference type="NCBI Taxonomy" id="926562"/>
    <lineage>
        <taxon>Bacteria</taxon>
        <taxon>Pseudomonadati</taxon>
        <taxon>Bacteroidota</taxon>
        <taxon>Flavobacteriia</taxon>
        <taxon>Flavobacteriales</taxon>
        <taxon>Owenweeksiaceae</taxon>
        <taxon>Owenweeksia</taxon>
    </lineage>
</organism>